<dbReference type="AlphaFoldDB" id="A0A9P4TSF8"/>
<evidence type="ECO:0000313" key="3">
    <source>
        <dbReference type="Proteomes" id="UP000800235"/>
    </source>
</evidence>
<evidence type="ECO:0008006" key="4">
    <source>
        <dbReference type="Google" id="ProtNLM"/>
    </source>
</evidence>
<feature type="compositionally biased region" description="Basic and acidic residues" evidence="1">
    <location>
        <begin position="1"/>
        <end position="33"/>
    </location>
</feature>
<feature type="compositionally biased region" description="Polar residues" evidence="1">
    <location>
        <begin position="153"/>
        <end position="171"/>
    </location>
</feature>
<feature type="region of interest" description="Disordered" evidence="1">
    <location>
        <begin position="1"/>
        <end position="81"/>
    </location>
</feature>
<feature type="compositionally biased region" description="Acidic residues" evidence="1">
    <location>
        <begin position="66"/>
        <end position="78"/>
    </location>
</feature>
<sequence length="377" mass="42799">MSSSRSGHEMRPRPQARPIERRPSFGTGRDDIRPVLGHQVTSPFPEDESKCHAAPQIDSEASLNAEEIDSEEYSDMDTDTASVTSCDEETIFAGGPRPEVEFLGQSLPIRAFTEALITQFPSIPAIWALPIVINQTGAPNRASDGDSSVGEAGSSSKDAVSHTQKSATNKSCGKRPSGEMGRRDGEEEDGNEEERKRPKTAGEEGGANSKANSRRFACPYFKRDPDKYRHCKWCPGPGWFDLHRLKADHLFKFHFKHRCLRCGVSFHDKLTWRAHGLLEPACQTRRPLEPLDKLHQEQKDELLQRGGPHQRDEQKWRRIYRILFPDDDTNIEPSPYYDSIGGTSYHQFQQRYFLSFFMNGLEQILLRNPSIRDEVEK</sequence>
<keyword evidence="3" id="KW-1185">Reference proteome</keyword>
<protein>
    <recommendedName>
        <fullName evidence="4">C2H2-type domain-containing protein</fullName>
    </recommendedName>
</protein>
<feature type="compositionally biased region" description="Basic and acidic residues" evidence="1">
    <location>
        <begin position="193"/>
        <end position="202"/>
    </location>
</feature>
<dbReference type="OrthoDB" id="4738706at2759"/>
<comment type="caution">
    <text evidence="2">The sequence shown here is derived from an EMBL/GenBank/DDBJ whole genome shotgun (WGS) entry which is preliminary data.</text>
</comment>
<proteinExistence type="predicted"/>
<evidence type="ECO:0000313" key="2">
    <source>
        <dbReference type="EMBL" id="KAF2416986.1"/>
    </source>
</evidence>
<name>A0A9P4TSF8_9PEZI</name>
<feature type="compositionally biased region" description="Basic and acidic residues" evidence="1">
    <location>
        <begin position="176"/>
        <end position="185"/>
    </location>
</feature>
<dbReference type="Proteomes" id="UP000800235">
    <property type="component" value="Unassembled WGS sequence"/>
</dbReference>
<accession>A0A9P4TSF8</accession>
<organism evidence="2 3">
    <name type="scientific">Tothia fuscella</name>
    <dbReference type="NCBI Taxonomy" id="1048955"/>
    <lineage>
        <taxon>Eukaryota</taxon>
        <taxon>Fungi</taxon>
        <taxon>Dikarya</taxon>
        <taxon>Ascomycota</taxon>
        <taxon>Pezizomycotina</taxon>
        <taxon>Dothideomycetes</taxon>
        <taxon>Pleosporomycetidae</taxon>
        <taxon>Venturiales</taxon>
        <taxon>Cylindrosympodiaceae</taxon>
        <taxon>Tothia</taxon>
    </lineage>
</organism>
<evidence type="ECO:0000256" key="1">
    <source>
        <dbReference type="SAM" id="MobiDB-lite"/>
    </source>
</evidence>
<gene>
    <name evidence="2" type="ORF">EJ08DRAFT_86669</name>
</gene>
<dbReference type="PANTHER" id="PTHR38166:SF1">
    <property type="entry name" value="C2H2-TYPE DOMAIN-CONTAINING PROTEIN"/>
    <property type="match status" value="1"/>
</dbReference>
<dbReference type="EMBL" id="MU007146">
    <property type="protein sequence ID" value="KAF2416986.1"/>
    <property type="molecule type" value="Genomic_DNA"/>
</dbReference>
<dbReference type="PANTHER" id="PTHR38166">
    <property type="entry name" value="C2H2-TYPE DOMAIN-CONTAINING PROTEIN-RELATED"/>
    <property type="match status" value="1"/>
</dbReference>
<feature type="region of interest" description="Disordered" evidence="1">
    <location>
        <begin position="140"/>
        <end position="211"/>
    </location>
</feature>
<reference evidence="2" key="1">
    <citation type="journal article" date="2020" name="Stud. Mycol.">
        <title>101 Dothideomycetes genomes: a test case for predicting lifestyles and emergence of pathogens.</title>
        <authorList>
            <person name="Haridas S."/>
            <person name="Albert R."/>
            <person name="Binder M."/>
            <person name="Bloem J."/>
            <person name="Labutti K."/>
            <person name="Salamov A."/>
            <person name="Andreopoulos B."/>
            <person name="Baker S."/>
            <person name="Barry K."/>
            <person name="Bills G."/>
            <person name="Bluhm B."/>
            <person name="Cannon C."/>
            <person name="Castanera R."/>
            <person name="Culley D."/>
            <person name="Daum C."/>
            <person name="Ezra D."/>
            <person name="Gonzalez J."/>
            <person name="Henrissat B."/>
            <person name="Kuo A."/>
            <person name="Liang C."/>
            <person name="Lipzen A."/>
            <person name="Lutzoni F."/>
            <person name="Magnuson J."/>
            <person name="Mondo S."/>
            <person name="Nolan M."/>
            <person name="Ohm R."/>
            <person name="Pangilinan J."/>
            <person name="Park H.-J."/>
            <person name="Ramirez L."/>
            <person name="Alfaro M."/>
            <person name="Sun H."/>
            <person name="Tritt A."/>
            <person name="Yoshinaga Y."/>
            <person name="Zwiers L.-H."/>
            <person name="Turgeon B."/>
            <person name="Goodwin S."/>
            <person name="Spatafora J."/>
            <person name="Crous P."/>
            <person name="Grigoriev I."/>
        </authorList>
    </citation>
    <scope>NUCLEOTIDE SEQUENCE</scope>
    <source>
        <strain evidence="2">CBS 130266</strain>
    </source>
</reference>